<dbReference type="EC" id="2.7.1.-" evidence="1"/>
<dbReference type="Gene3D" id="1.10.510.10">
    <property type="entry name" value="Transferase(Phosphotransferase) domain 1"/>
    <property type="match status" value="1"/>
</dbReference>
<keyword evidence="1" id="KW-0547">Nucleotide-binding</keyword>
<keyword evidence="1 3" id="KW-0418">Kinase</keyword>
<dbReference type="AlphaFoldDB" id="A0AB33Z0W7"/>
<organism evidence="3 4">
    <name type="scientific">Cycloclasticus pugetii</name>
    <dbReference type="NCBI Taxonomy" id="34068"/>
    <lineage>
        <taxon>Bacteria</taxon>
        <taxon>Pseudomonadati</taxon>
        <taxon>Pseudomonadota</taxon>
        <taxon>Gammaproteobacteria</taxon>
        <taxon>Thiotrichales</taxon>
        <taxon>Piscirickettsiaceae</taxon>
        <taxon>Cycloclasticus</taxon>
    </lineage>
</organism>
<dbReference type="PIRSF" id="PIRSF037318">
    <property type="entry name" value="RfaP"/>
    <property type="match status" value="1"/>
</dbReference>
<comment type="function">
    <text evidence="1">Kinase involved in the biosynthesis of the core oligosaccharide region of lipopolysaccharide (LPS). Catalyzes the phosphorylation of heptose I (HepI), the first heptose added to the Kdo2-lipid A module.</text>
</comment>
<dbReference type="GO" id="GO:0016301">
    <property type="term" value="F:kinase activity"/>
    <property type="evidence" value="ECO:0007669"/>
    <property type="project" value="UniProtKB-UniRule"/>
</dbReference>
<comment type="caution">
    <text evidence="3">The sequence shown here is derived from an EMBL/GenBank/DDBJ whole genome shotgun (WGS) entry which is preliminary data.</text>
</comment>
<dbReference type="Proteomes" id="UP000015462">
    <property type="component" value="Unassembled WGS sequence"/>
</dbReference>
<keyword evidence="1" id="KW-0808">Transferase</keyword>
<comment type="similarity">
    <text evidence="1">Belongs to the protein kinase superfamily. KdkA/rfaP family.</text>
</comment>
<dbReference type="GO" id="GO:0005524">
    <property type="term" value="F:ATP binding"/>
    <property type="evidence" value="ECO:0007669"/>
    <property type="project" value="UniProtKB-UniRule"/>
</dbReference>
<keyword evidence="1" id="KW-0067">ATP-binding</keyword>
<evidence type="ECO:0000313" key="3">
    <source>
        <dbReference type="EMBL" id="EPD12833.1"/>
    </source>
</evidence>
<dbReference type="InterPro" id="IPR017172">
    <property type="entry name" value="Lsacc_core_hep_kinase_RfaP"/>
</dbReference>
<keyword evidence="1" id="KW-0448">Lipopolysaccharide biosynthesis</keyword>
<dbReference type="EMBL" id="ASHL01000006">
    <property type="protein sequence ID" value="EPD12833.1"/>
    <property type="molecule type" value="Genomic_DNA"/>
</dbReference>
<gene>
    <name evidence="3" type="ORF">L196_08186</name>
</gene>
<reference evidence="3 4" key="1">
    <citation type="journal article" date="2013" name="Genome Announc.">
        <title>Genome Sequence of the Pyrene- and Fluoranthene-Degrading Bacterium Cycloclasticus sp. Strain PY97M.</title>
        <authorList>
            <person name="Cui Z."/>
            <person name="Xu G."/>
            <person name="Li Q."/>
            <person name="Gao W."/>
            <person name="Zheng L."/>
        </authorList>
    </citation>
    <scope>NUCLEOTIDE SEQUENCE [LARGE SCALE GENOMIC DNA]</scope>
    <source>
        <strain evidence="3 4">PY97M</strain>
    </source>
</reference>
<dbReference type="NCBIfam" id="NF011703">
    <property type="entry name" value="PRK15123.1"/>
    <property type="match status" value="1"/>
</dbReference>
<dbReference type="SUPFAM" id="SSF56112">
    <property type="entry name" value="Protein kinase-like (PK-like)"/>
    <property type="match status" value="1"/>
</dbReference>
<evidence type="ECO:0000256" key="1">
    <source>
        <dbReference type="PIRNR" id="PIRNR037318"/>
    </source>
</evidence>
<dbReference type="InterPro" id="IPR011009">
    <property type="entry name" value="Kinase-like_dom_sf"/>
</dbReference>
<dbReference type="Pfam" id="PF06293">
    <property type="entry name" value="Kdo"/>
    <property type="match status" value="1"/>
</dbReference>
<evidence type="ECO:0000256" key="2">
    <source>
        <dbReference type="PIRSR" id="PIRSR037318-50"/>
    </source>
</evidence>
<proteinExistence type="inferred from homology"/>
<evidence type="ECO:0000313" key="4">
    <source>
        <dbReference type="Proteomes" id="UP000015462"/>
    </source>
</evidence>
<feature type="active site" evidence="2">
    <location>
        <position position="163"/>
    </location>
</feature>
<protein>
    <recommendedName>
        <fullName evidence="1">Lipopolysaccharide core heptose(I) kinase</fullName>
        <ecNumber evidence="1">2.7.1.-</ecNumber>
    </recommendedName>
</protein>
<name>A0AB33Z0W7_9GAMM</name>
<accession>A0AB33Z0W7</accession>
<comment type="pathway">
    <text evidence="1">Bacterial outer membrane biogenesis; LPS core biosynthesis.</text>
</comment>
<keyword evidence="4" id="KW-1185">Reference proteome</keyword>
<sequence>MKLEVTEEFQKDWGDTPSFDQLMALDGEMYRQVARRKTFKFLLKETFYFAKIHHGVGWREILKNIIQGRLPILGAENEYDAIRALTKLGIKTMTLAAYGRRGWNIAEQESFVLTRSLEPAISLEDFCANWAVDKPSLKLKRALIRRVASITRKMHENGINHRDLYICHFLLKENELEALNGNKDVDLYLIDLHRVQIRAKTPMRWLVKDLAALWFSSMDLGLSRQDLFYFIYHYTGNKATKELTGNKKFWAEVKRKARILKAKPIKA</sequence>
<dbReference type="GO" id="GO:0009244">
    <property type="term" value="P:lipopolysaccharide core region biosynthetic process"/>
    <property type="evidence" value="ECO:0007669"/>
    <property type="project" value="UniProtKB-UniRule"/>
</dbReference>
<dbReference type="RefSeq" id="WP_016390604.1">
    <property type="nucleotide sequence ID" value="NZ_KE646808.1"/>
</dbReference>